<protein>
    <submittedName>
        <fullName evidence="2">Uncharacterized protein</fullName>
    </submittedName>
</protein>
<evidence type="ECO:0000313" key="3">
    <source>
        <dbReference type="Proteomes" id="UP000765509"/>
    </source>
</evidence>
<dbReference type="Proteomes" id="UP000765509">
    <property type="component" value="Unassembled WGS sequence"/>
</dbReference>
<name>A0A9Q3GIT4_9BASI</name>
<dbReference type="EMBL" id="AVOT02002061">
    <property type="protein sequence ID" value="MBW0469043.1"/>
    <property type="molecule type" value="Genomic_DNA"/>
</dbReference>
<evidence type="ECO:0000313" key="2">
    <source>
        <dbReference type="EMBL" id="MBW0469043.1"/>
    </source>
</evidence>
<proteinExistence type="predicted"/>
<dbReference type="AlphaFoldDB" id="A0A9Q3GIT4"/>
<feature type="region of interest" description="Disordered" evidence="1">
    <location>
        <begin position="123"/>
        <end position="165"/>
    </location>
</feature>
<sequence length="165" mass="18397">MISAVPSSINMSTTPLMITSLLDWIEMIIWPMKDGDGKRTFKLGQIFTMSCHPWDSNAKVKKNPPNSPQQDSPVPCMPCKKILQQLTPGLSFTQWSEDLFPSKKQAIPLLILTFDSSELTLPPFVEPSQYNEPPIPGPSQSSESQVPSHEDAFPHEHEPEVAPTQ</sequence>
<accession>A0A9Q3GIT4</accession>
<gene>
    <name evidence="2" type="ORF">O181_008758</name>
</gene>
<keyword evidence="3" id="KW-1185">Reference proteome</keyword>
<feature type="compositionally biased region" description="Basic and acidic residues" evidence="1">
    <location>
        <begin position="148"/>
        <end position="165"/>
    </location>
</feature>
<comment type="caution">
    <text evidence="2">The sequence shown here is derived from an EMBL/GenBank/DDBJ whole genome shotgun (WGS) entry which is preliminary data.</text>
</comment>
<feature type="compositionally biased region" description="Polar residues" evidence="1">
    <location>
        <begin position="138"/>
        <end position="147"/>
    </location>
</feature>
<evidence type="ECO:0000256" key="1">
    <source>
        <dbReference type="SAM" id="MobiDB-lite"/>
    </source>
</evidence>
<organism evidence="2 3">
    <name type="scientific">Austropuccinia psidii MF-1</name>
    <dbReference type="NCBI Taxonomy" id="1389203"/>
    <lineage>
        <taxon>Eukaryota</taxon>
        <taxon>Fungi</taxon>
        <taxon>Dikarya</taxon>
        <taxon>Basidiomycota</taxon>
        <taxon>Pucciniomycotina</taxon>
        <taxon>Pucciniomycetes</taxon>
        <taxon>Pucciniales</taxon>
        <taxon>Sphaerophragmiaceae</taxon>
        <taxon>Austropuccinia</taxon>
    </lineage>
</organism>
<reference evidence="2" key="1">
    <citation type="submission" date="2021-03" db="EMBL/GenBank/DDBJ databases">
        <title>Draft genome sequence of rust myrtle Austropuccinia psidii MF-1, a brazilian biotype.</title>
        <authorList>
            <person name="Quecine M.C."/>
            <person name="Pachon D.M.R."/>
            <person name="Bonatelli M.L."/>
            <person name="Correr F.H."/>
            <person name="Franceschini L.M."/>
            <person name="Leite T.F."/>
            <person name="Margarido G.R.A."/>
            <person name="Almeida C.A."/>
            <person name="Ferrarezi J.A."/>
            <person name="Labate C.A."/>
        </authorList>
    </citation>
    <scope>NUCLEOTIDE SEQUENCE</scope>
    <source>
        <strain evidence="2">MF-1</strain>
    </source>
</reference>